<evidence type="ECO:0000313" key="10">
    <source>
        <dbReference type="EMBL" id="KZT30465.1"/>
    </source>
</evidence>
<evidence type="ECO:0000256" key="5">
    <source>
        <dbReference type="ARBA" id="ARBA00022448"/>
    </source>
</evidence>
<dbReference type="PANTHER" id="PTHR11306:SF0">
    <property type="entry name" value="PHOSPHATIDYLGLYCEROL_PHOSPHATIDYLINOSITOL TRANSFER PROTEIN"/>
    <property type="match status" value="1"/>
</dbReference>
<dbReference type="PANTHER" id="PTHR11306">
    <property type="entry name" value="NIEMANN PICK TYPE C2 PROTEIN NPC2-RELATED"/>
    <property type="match status" value="1"/>
</dbReference>
<evidence type="ECO:0000256" key="7">
    <source>
        <dbReference type="ARBA" id="ARBA00023055"/>
    </source>
</evidence>
<accession>A0A165W078</accession>
<dbReference type="GO" id="GO:0032366">
    <property type="term" value="P:intracellular sterol transport"/>
    <property type="evidence" value="ECO:0007669"/>
    <property type="project" value="InterPro"/>
</dbReference>
<dbReference type="GO" id="GO:0032934">
    <property type="term" value="F:sterol binding"/>
    <property type="evidence" value="ECO:0007669"/>
    <property type="project" value="InterPro"/>
</dbReference>
<feature type="signal peptide" evidence="8">
    <location>
        <begin position="1"/>
        <end position="20"/>
    </location>
</feature>
<dbReference type="STRING" id="1314782.A0A165W078"/>
<reference evidence="10 11" key="1">
    <citation type="journal article" date="2016" name="Mol. Biol. Evol.">
        <title>Comparative Genomics of Early-Diverging Mushroom-Forming Fungi Provides Insights into the Origins of Lignocellulose Decay Capabilities.</title>
        <authorList>
            <person name="Nagy L.G."/>
            <person name="Riley R."/>
            <person name="Tritt A."/>
            <person name="Adam C."/>
            <person name="Daum C."/>
            <person name="Floudas D."/>
            <person name="Sun H."/>
            <person name="Yadav J.S."/>
            <person name="Pangilinan J."/>
            <person name="Larsson K.H."/>
            <person name="Matsuura K."/>
            <person name="Barry K."/>
            <person name="Labutti K."/>
            <person name="Kuo R."/>
            <person name="Ohm R.A."/>
            <person name="Bhattacharya S.S."/>
            <person name="Shirouzu T."/>
            <person name="Yoshinaga Y."/>
            <person name="Martin F.M."/>
            <person name="Grigoriev I.V."/>
            <person name="Hibbett D.S."/>
        </authorList>
    </citation>
    <scope>NUCLEOTIDE SEQUENCE [LARGE SCALE GENOMIC DNA]</scope>
    <source>
        <strain evidence="10 11">HHB14362 ss-1</strain>
    </source>
</reference>
<evidence type="ECO:0000259" key="9">
    <source>
        <dbReference type="SMART" id="SM00737"/>
    </source>
</evidence>
<feature type="domain" description="MD-2-related lipid-recognition" evidence="9">
    <location>
        <begin position="44"/>
        <end position="166"/>
    </location>
</feature>
<evidence type="ECO:0000256" key="2">
    <source>
        <dbReference type="ARBA" id="ARBA00006370"/>
    </source>
</evidence>
<dbReference type="InterPro" id="IPR033917">
    <property type="entry name" value="ML_PG-PI_TP"/>
</dbReference>
<dbReference type="EMBL" id="KV425551">
    <property type="protein sequence ID" value="KZT30465.1"/>
    <property type="molecule type" value="Genomic_DNA"/>
</dbReference>
<organism evidence="10 11">
    <name type="scientific">Neolentinus lepideus HHB14362 ss-1</name>
    <dbReference type="NCBI Taxonomy" id="1314782"/>
    <lineage>
        <taxon>Eukaryota</taxon>
        <taxon>Fungi</taxon>
        <taxon>Dikarya</taxon>
        <taxon>Basidiomycota</taxon>
        <taxon>Agaricomycotina</taxon>
        <taxon>Agaricomycetes</taxon>
        <taxon>Gloeophyllales</taxon>
        <taxon>Gloeophyllaceae</taxon>
        <taxon>Neolentinus</taxon>
    </lineage>
</organism>
<keyword evidence="5" id="KW-0813">Transport</keyword>
<dbReference type="FunFam" id="2.70.220.10:FF:000004">
    <property type="entry name" value="Related to phosphatidylglycerol/phosphatidylinositol transfer protein"/>
    <property type="match status" value="1"/>
</dbReference>
<evidence type="ECO:0000256" key="3">
    <source>
        <dbReference type="ARBA" id="ARBA00011245"/>
    </source>
</evidence>
<evidence type="ECO:0000256" key="6">
    <source>
        <dbReference type="ARBA" id="ARBA00022729"/>
    </source>
</evidence>
<protein>
    <recommendedName>
        <fullName evidence="4">Phosphatidylglycerol/phosphatidylinositol transfer protein</fullName>
    </recommendedName>
</protein>
<name>A0A165W078_9AGAM</name>
<sequence>MTPLSTLAALAFAFVGLVSATPLDQQLTLSPSDGTVRISESWDYDVCGQSTDAIQIKSIDVTPDPPKPGQNMTVNVKAYVQEVVEDGAYVDVVVKMGLVKLLQKRFDICDEARKAETTIQCPVQPGDYEVEQVADLPKEIPPGKFLVNVRGYTADDDNLVCLNLNVDFRKKPFFKLAW</sequence>
<keyword evidence="11" id="KW-1185">Reference proteome</keyword>
<dbReference type="FunFam" id="2.70.220.10:FF:000002">
    <property type="entry name" value="Phosphatidylglycerol/phosphatidylinositol transfer protein"/>
    <property type="match status" value="1"/>
</dbReference>
<keyword evidence="6 8" id="KW-0732">Signal</keyword>
<keyword evidence="7" id="KW-0445">Lipid transport</keyword>
<dbReference type="SMART" id="SM00737">
    <property type="entry name" value="ML"/>
    <property type="match status" value="1"/>
</dbReference>
<evidence type="ECO:0000256" key="8">
    <source>
        <dbReference type="SAM" id="SignalP"/>
    </source>
</evidence>
<dbReference type="Gene3D" id="2.70.220.10">
    <property type="entry name" value="Ganglioside GM2 activator"/>
    <property type="match status" value="2"/>
</dbReference>
<evidence type="ECO:0000256" key="4">
    <source>
        <dbReference type="ARBA" id="ARBA00016056"/>
    </source>
</evidence>
<evidence type="ECO:0000256" key="1">
    <source>
        <dbReference type="ARBA" id="ARBA00002053"/>
    </source>
</evidence>
<dbReference type="InterPro" id="IPR014756">
    <property type="entry name" value="Ig_E-set"/>
</dbReference>
<dbReference type="CDD" id="cd00917">
    <property type="entry name" value="PG-PI_TP"/>
    <property type="match status" value="1"/>
</dbReference>
<dbReference type="InterPro" id="IPR036846">
    <property type="entry name" value="GM2-AP_sf"/>
</dbReference>
<dbReference type="OrthoDB" id="6409159at2759"/>
<dbReference type="Proteomes" id="UP000076761">
    <property type="component" value="Unassembled WGS sequence"/>
</dbReference>
<dbReference type="InterPro" id="IPR003172">
    <property type="entry name" value="ML_dom"/>
</dbReference>
<dbReference type="InParanoid" id="A0A165W078"/>
<dbReference type="SUPFAM" id="SSF81296">
    <property type="entry name" value="E set domains"/>
    <property type="match status" value="1"/>
</dbReference>
<comment type="subunit">
    <text evidence="3">Monomer.</text>
</comment>
<proteinExistence type="inferred from homology"/>
<comment type="similarity">
    <text evidence="2">Belongs to the NPC2 family.</text>
</comment>
<dbReference type="AlphaFoldDB" id="A0A165W078"/>
<dbReference type="FunCoup" id="A0A165W078">
    <property type="interactions" value="1"/>
</dbReference>
<dbReference type="Pfam" id="PF02221">
    <property type="entry name" value="E1_DerP2_DerF2"/>
    <property type="match status" value="1"/>
</dbReference>
<gene>
    <name evidence="10" type="ORF">NEOLEDRAFT_1126020</name>
</gene>
<dbReference type="InterPro" id="IPR039670">
    <property type="entry name" value="NPC2-like"/>
</dbReference>
<evidence type="ECO:0000313" key="11">
    <source>
        <dbReference type="Proteomes" id="UP000076761"/>
    </source>
</evidence>
<feature type="chain" id="PRO_5007868298" description="Phosphatidylglycerol/phosphatidylinositol transfer protein" evidence="8">
    <location>
        <begin position="21"/>
        <end position="178"/>
    </location>
</feature>
<comment type="function">
    <text evidence="1">Catalyzes the intermembrane transfer of phosphatidylglycerol and phosphatidylinositol.</text>
</comment>